<dbReference type="AlphaFoldDB" id="A0A3P5XH32"/>
<gene>
    <name evidence="1" type="ORF">XINFAN_02721</name>
</gene>
<dbReference type="PIRSF" id="PIRSF031796">
    <property type="entry name" value="UPC031796"/>
    <property type="match status" value="1"/>
</dbReference>
<accession>A0A3P5XH32</accession>
<proteinExistence type="predicted"/>
<organism evidence="1 2">
    <name type="scientific">Pseudogemmobacter humi</name>
    <dbReference type="NCBI Taxonomy" id="2483812"/>
    <lineage>
        <taxon>Bacteria</taxon>
        <taxon>Pseudomonadati</taxon>
        <taxon>Pseudomonadota</taxon>
        <taxon>Alphaproteobacteria</taxon>
        <taxon>Rhodobacterales</taxon>
        <taxon>Paracoccaceae</taxon>
        <taxon>Pseudogemmobacter</taxon>
    </lineage>
</organism>
<sequence length="153" mass="16906">MTPLPLSRPTFETDLSAGQRLARGAARLLRSHDFLALEEVPLKGGLRADLLALGPGGEIWIVECKSCRADFRADRKWQGYLEHCDRFFWAVDPDFPAAILPEDSGLILADAWGGEILRMAPETPLAAARRKALTREVARLAMARLMALRDPAV</sequence>
<dbReference type="InterPro" id="IPR009394">
    <property type="entry name" value="MmcB-like"/>
</dbReference>
<dbReference type="SUPFAM" id="SSF52980">
    <property type="entry name" value="Restriction endonuclease-like"/>
    <property type="match status" value="1"/>
</dbReference>
<dbReference type="InterPro" id="IPR011335">
    <property type="entry name" value="Restrct_endonuc-II-like"/>
</dbReference>
<evidence type="ECO:0008006" key="3">
    <source>
        <dbReference type="Google" id="ProtNLM"/>
    </source>
</evidence>
<dbReference type="OrthoDB" id="5194526at2"/>
<evidence type="ECO:0000313" key="2">
    <source>
        <dbReference type="Proteomes" id="UP000277498"/>
    </source>
</evidence>
<name>A0A3P5XH32_9RHOB</name>
<protein>
    <recommendedName>
        <fullName evidence="3">DNA repair protein MmcB-related protein</fullName>
    </recommendedName>
</protein>
<keyword evidence="2" id="KW-1185">Reference proteome</keyword>
<reference evidence="1 2" key="1">
    <citation type="submission" date="2018-11" db="EMBL/GenBank/DDBJ databases">
        <authorList>
            <person name="Criscuolo A."/>
        </authorList>
    </citation>
    <scope>NUCLEOTIDE SEQUENCE [LARGE SCALE GENOMIC DNA]</scope>
    <source>
        <strain evidence="1">ACIP111625</strain>
    </source>
</reference>
<dbReference type="Pfam" id="PF06319">
    <property type="entry name" value="MmcB-like"/>
    <property type="match status" value="1"/>
</dbReference>
<dbReference type="Proteomes" id="UP000277498">
    <property type="component" value="Unassembled WGS sequence"/>
</dbReference>
<dbReference type="RefSeq" id="WP_124087446.1">
    <property type="nucleotide sequence ID" value="NZ_UXAW01000081.1"/>
</dbReference>
<dbReference type="EMBL" id="UXAW01000081">
    <property type="protein sequence ID" value="VDC30822.1"/>
    <property type="molecule type" value="Genomic_DNA"/>
</dbReference>
<evidence type="ECO:0000313" key="1">
    <source>
        <dbReference type="EMBL" id="VDC30822.1"/>
    </source>
</evidence>